<name>A0AC61DCY3_9FIRM</name>
<evidence type="ECO:0000313" key="2">
    <source>
        <dbReference type="Proteomes" id="UP000224460"/>
    </source>
</evidence>
<dbReference type="EMBL" id="PEDL01000005">
    <property type="protein sequence ID" value="PHV71179.1"/>
    <property type="molecule type" value="Genomic_DNA"/>
</dbReference>
<reference evidence="1" key="1">
    <citation type="submission" date="2017-10" db="EMBL/GenBank/DDBJ databases">
        <title>Genome sequence of cellulolytic Lachnospiraceae bacterium XHS1971 isolated from hotspring sediment.</title>
        <authorList>
            <person name="Vasudevan G."/>
            <person name="Joshi A.J."/>
            <person name="Hivarkar S."/>
            <person name="Lanjekar V.B."/>
            <person name="Dhakephalkar P.K."/>
            <person name="Dagar S."/>
        </authorList>
    </citation>
    <scope>NUCLEOTIDE SEQUENCE</scope>
    <source>
        <strain evidence="1">XHS1971</strain>
    </source>
</reference>
<proteinExistence type="predicted"/>
<organism evidence="1 2">
    <name type="scientific">Sporanaerobium hydrogeniformans</name>
    <dbReference type="NCBI Taxonomy" id="3072179"/>
    <lineage>
        <taxon>Bacteria</taxon>
        <taxon>Bacillati</taxon>
        <taxon>Bacillota</taxon>
        <taxon>Clostridia</taxon>
        <taxon>Lachnospirales</taxon>
        <taxon>Lachnospiraceae</taxon>
        <taxon>Sporanaerobium</taxon>
    </lineage>
</organism>
<dbReference type="Proteomes" id="UP000224460">
    <property type="component" value="Unassembled WGS sequence"/>
</dbReference>
<accession>A0AC61DCY3</accession>
<comment type="caution">
    <text evidence="1">The sequence shown here is derived from an EMBL/GenBank/DDBJ whole genome shotgun (WGS) entry which is preliminary data.</text>
</comment>
<keyword evidence="2" id="KW-1185">Reference proteome</keyword>
<gene>
    <name evidence="1" type="primary">lepB</name>
    <name evidence="1" type="ORF">CS063_07270</name>
</gene>
<evidence type="ECO:0000313" key="1">
    <source>
        <dbReference type="EMBL" id="PHV71179.1"/>
    </source>
</evidence>
<protein>
    <submittedName>
        <fullName evidence="1">Signal peptidase I</fullName>
    </submittedName>
</protein>
<sequence>MLSCFIISHTHVPTGSMIPNIYPGEHLIVNRMPYYYRDPKPGEIVVFKLGGENLIKRVIAVPGDIIMIQEGKVYINAVPLDEVDYVESEESTYLFSDSPLTFPYKVPEGYYFMMGDNRKNSKDSRYFGAIPRERIFAKAGFCIYPFERVGLVR</sequence>